<dbReference type="Proteomes" id="UP000316921">
    <property type="component" value="Chromosome"/>
</dbReference>
<dbReference type="Pfam" id="PF13561">
    <property type="entry name" value="adh_short_C2"/>
    <property type="match status" value="1"/>
</dbReference>
<dbReference type="SUPFAM" id="SSF51735">
    <property type="entry name" value="NAD(P)-binding Rossmann-fold domains"/>
    <property type="match status" value="1"/>
</dbReference>
<proteinExistence type="predicted"/>
<dbReference type="PANTHER" id="PTHR43544">
    <property type="entry name" value="SHORT-CHAIN DEHYDROGENASE/REDUCTASE"/>
    <property type="match status" value="1"/>
</dbReference>
<sequence length="530" mass="59141">MDSGAMDSDPAEALEAVRWLEGLVGDPLGMAGLSPELRARLQRVANQLLPLDRLERRKLVRQKNRALRHRKREHDDDLLNRTSNRALKRSLSFPVAPPSLAIDGESRRLLEVQAPDRLGPASGGPAAAGPKRLAEPKACYICKADYDLVHEHYDSMCPVCAPINWTKRHQTADLTGRVAVVTGARVKIGYECVLKLLRAGCRVVATTRFPHDAARRYAAEDDYEEWGDRLDVHGLDLRHTPSVEFFADLLSQRLPRLDFLIHNACQTVRRPPHYYTHLVERESIEGLGERALGLLGQHLEAVRAEEQAEGERTVALRSERGAKAPSEASVGLTHAAALTQLDLLGERDQAYLFPVGMNDGEGQQLDLRKTNSWRMELADVPTPELIEVQLVNAIAPFVLTARLKPLMLREPSTDKHVVNVSAMEGQFSRRLKTTRHPHTNMAKAALNMVTRTSAADFVQDGIHMNSVDTGWVTDEDPFAKAVVKEADQRFVPPLDSIDGAARVLDPIFTGFLTGTHYWGKFWKDYAPTDW</sequence>
<dbReference type="EMBL" id="CP036287">
    <property type="protein sequence ID" value="QDU68455.1"/>
    <property type="molecule type" value="Genomic_DNA"/>
</dbReference>
<name>A0A518BNA5_9BACT</name>
<dbReference type="AlphaFoldDB" id="A0A518BNA5"/>
<reference evidence="1 2" key="1">
    <citation type="submission" date="2019-02" db="EMBL/GenBank/DDBJ databases">
        <title>Deep-cultivation of Planctomycetes and their phenomic and genomic characterization uncovers novel biology.</title>
        <authorList>
            <person name="Wiegand S."/>
            <person name="Jogler M."/>
            <person name="Boedeker C."/>
            <person name="Pinto D."/>
            <person name="Vollmers J."/>
            <person name="Rivas-Marin E."/>
            <person name="Kohn T."/>
            <person name="Peeters S.H."/>
            <person name="Heuer A."/>
            <person name="Rast P."/>
            <person name="Oberbeckmann S."/>
            <person name="Bunk B."/>
            <person name="Jeske O."/>
            <person name="Meyerdierks A."/>
            <person name="Storesund J.E."/>
            <person name="Kallscheuer N."/>
            <person name="Luecker S."/>
            <person name="Lage O.M."/>
            <person name="Pohl T."/>
            <person name="Merkel B.J."/>
            <person name="Hornburger P."/>
            <person name="Mueller R.-W."/>
            <person name="Bruemmer F."/>
            <person name="Labrenz M."/>
            <person name="Spormann A.M."/>
            <person name="Op den Camp H."/>
            <person name="Overmann J."/>
            <person name="Amann R."/>
            <person name="Jetten M.S.M."/>
            <person name="Mascher T."/>
            <person name="Medema M.H."/>
            <person name="Devos D.P."/>
            <person name="Kaster A.-K."/>
            <person name="Ovreas L."/>
            <person name="Rohde M."/>
            <person name="Galperin M.Y."/>
            <person name="Jogler C."/>
        </authorList>
    </citation>
    <scope>NUCLEOTIDE SEQUENCE [LARGE SCALE GENOMIC DNA]</scope>
    <source>
        <strain evidence="1 2">Pla133</strain>
    </source>
</reference>
<accession>A0A518BNA5</accession>
<dbReference type="PANTHER" id="PTHR43544:SF2">
    <property type="entry name" value="OXIDOREDUCTASE"/>
    <property type="match status" value="1"/>
</dbReference>
<keyword evidence="2" id="KW-1185">Reference proteome</keyword>
<evidence type="ECO:0000313" key="1">
    <source>
        <dbReference type="EMBL" id="QDU68455.1"/>
    </source>
</evidence>
<dbReference type="Pfam" id="PF00106">
    <property type="entry name" value="adh_short"/>
    <property type="match status" value="1"/>
</dbReference>
<protein>
    <submittedName>
        <fullName evidence="1">Tropinone reductase</fullName>
    </submittedName>
</protein>
<dbReference type="InterPro" id="IPR002347">
    <property type="entry name" value="SDR_fam"/>
</dbReference>
<gene>
    <name evidence="1" type="ORF">Pla133_35520</name>
</gene>
<dbReference type="InterPro" id="IPR036291">
    <property type="entry name" value="NAD(P)-bd_dom_sf"/>
</dbReference>
<organism evidence="1 2">
    <name type="scientific">Engelhardtia mirabilis</name>
    <dbReference type="NCBI Taxonomy" id="2528011"/>
    <lineage>
        <taxon>Bacteria</taxon>
        <taxon>Pseudomonadati</taxon>
        <taxon>Planctomycetota</taxon>
        <taxon>Planctomycetia</taxon>
        <taxon>Planctomycetia incertae sedis</taxon>
        <taxon>Engelhardtia</taxon>
    </lineage>
</organism>
<dbReference type="Gene3D" id="3.40.50.720">
    <property type="entry name" value="NAD(P)-binding Rossmann-like Domain"/>
    <property type="match status" value="2"/>
</dbReference>
<dbReference type="InterPro" id="IPR051468">
    <property type="entry name" value="Fungal_SecMetab_SDRs"/>
</dbReference>
<dbReference type="RefSeq" id="WP_145067472.1">
    <property type="nucleotide sequence ID" value="NZ_CP036287.1"/>
</dbReference>
<dbReference type="GO" id="GO:0016491">
    <property type="term" value="F:oxidoreductase activity"/>
    <property type="evidence" value="ECO:0007669"/>
    <property type="project" value="TreeGrafter"/>
</dbReference>
<evidence type="ECO:0000313" key="2">
    <source>
        <dbReference type="Proteomes" id="UP000316921"/>
    </source>
</evidence>
<dbReference type="GO" id="GO:0005737">
    <property type="term" value="C:cytoplasm"/>
    <property type="evidence" value="ECO:0007669"/>
    <property type="project" value="TreeGrafter"/>
</dbReference>
<dbReference type="KEGG" id="pbap:Pla133_35520"/>